<feature type="transmembrane region" description="Helical" evidence="1">
    <location>
        <begin position="79"/>
        <end position="109"/>
    </location>
</feature>
<keyword evidence="1" id="KW-0812">Transmembrane</keyword>
<proteinExistence type="predicted"/>
<evidence type="ECO:0000256" key="1">
    <source>
        <dbReference type="SAM" id="Phobius"/>
    </source>
</evidence>
<sequence length="152" mass="17521">MKPSHHIGVSLIAGVVTFFIIRAILPSVVCFLAGWLIDVDHIWDFYANGCRRFSIKRFGLAMDSGEIKKAHFYLHSYELLLILILLSFATQFNYLLSYTALGFAIHLFLDQIGNPVNSLTYFLTYRILNGFKPEIIFKTSLRKQKVRERVSE</sequence>
<dbReference type="Proteomes" id="UP000189681">
    <property type="component" value="Unassembled WGS sequence"/>
</dbReference>
<dbReference type="EMBL" id="AYTS01000147">
    <property type="protein sequence ID" value="OOP55425.1"/>
    <property type="molecule type" value="Genomic_DNA"/>
</dbReference>
<evidence type="ECO:0000313" key="3">
    <source>
        <dbReference type="Proteomes" id="UP000189681"/>
    </source>
</evidence>
<feature type="transmembrane region" description="Helical" evidence="1">
    <location>
        <begin position="12"/>
        <end position="37"/>
    </location>
</feature>
<reference evidence="2 3" key="1">
    <citation type="journal article" date="2017" name="Water Res.">
        <title>Discovery and metagenomic analysis of an anammox bacterial enrichment related to Candidatus "Brocadia caroliniensis" in a full-scale glycerol-fed nitritation-denitritation separate centrate treatment process.</title>
        <authorList>
            <person name="Park H."/>
            <person name="Brotto A.C."/>
            <person name="van Loosdrecht M.C."/>
            <person name="Chandran K."/>
        </authorList>
    </citation>
    <scope>NUCLEOTIDE SEQUENCE [LARGE SCALE GENOMIC DNA]</scope>
    <source>
        <strain evidence="2">26THWARD</strain>
    </source>
</reference>
<keyword evidence="1" id="KW-1133">Transmembrane helix</keyword>
<accession>A0A1V4AQN1</accession>
<evidence type="ECO:0000313" key="2">
    <source>
        <dbReference type="EMBL" id="OOP55425.1"/>
    </source>
</evidence>
<organism evidence="2 3">
    <name type="scientific">Candidatus Brocadia carolinensis</name>
    <dbReference type="NCBI Taxonomy" id="1004156"/>
    <lineage>
        <taxon>Bacteria</taxon>
        <taxon>Pseudomonadati</taxon>
        <taxon>Planctomycetota</taxon>
        <taxon>Candidatus Brocadiia</taxon>
        <taxon>Candidatus Brocadiales</taxon>
        <taxon>Candidatus Brocadiaceae</taxon>
        <taxon>Candidatus Brocadia</taxon>
    </lineage>
</organism>
<gene>
    <name evidence="2" type="ORF">AYP45_14855</name>
</gene>
<name>A0A1V4AQN1_9BACT</name>
<evidence type="ECO:0008006" key="4">
    <source>
        <dbReference type="Google" id="ProtNLM"/>
    </source>
</evidence>
<keyword evidence="1" id="KW-0472">Membrane</keyword>
<comment type="caution">
    <text evidence="2">The sequence shown here is derived from an EMBL/GenBank/DDBJ whole genome shotgun (WGS) entry which is preliminary data.</text>
</comment>
<dbReference type="AlphaFoldDB" id="A0A1V4AQN1"/>
<protein>
    <recommendedName>
        <fullName evidence="4">Metal-dependent hydrolase</fullName>
    </recommendedName>
</protein>